<dbReference type="Gene3D" id="1.10.630.10">
    <property type="entry name" value="Cytochrome P450"/>
    <property type="match status" value="1"/>
</dbReference>
<dbReference type="EMBL" id="PQIB02000001">
    <property type="protein sequence ID" value="RLN40046.1"/>
    <property type="molecule type" value="Genomic_DNA"/>
</dbReference>
<keyword evidence="1 2" id="KW-0479">Metal-binding</keyword>
<dbReference type="PANTHER" id="PTHR47954:SF1">
    <property type="entry name" value="OS02G0217300 PROTEIN"/>
    <property type="match status" value="1"/>
</dbReference>
<dbReference type="InterPro" id="IPR002401">
    <property type="entry name" value="Cyt_P450_E_grp-I"/>
</dbReference>
<dbReference type="GO" id="GO:0005506">
    <property type="term" value="F:iron ion binding"/>
    <property type="evidence" value="ECO:0007669"/>
    <property type="project" value="InterPro"/>
</dbReference>
<dbReference type="AlphaFoldDB" id="A0A3L6TKA2"/>
<evidence type="ECO:0000256" key="2">
    <source>
        <dbReference type="RuleBase" id="RU000461"/>
    </source>
</evidence>
<comment type="similarity">
    <text evidence="2">Belongs to the cytochrome P450 family.</text>
</comment>
<keyword evidence="2" id="KW-0503">Monooxygenase</keyword>
<dbReference type="InterPro" id="IPR017972">
    <property type="entry name" value="Cyt_P450_CS"/>
</dbReference>
<comment type="cofactor">
    <cofactor evidence="1">
        <name>heme</name>
        <dbReference type="ChEBI" id="CHEBI:30413"/>
    </cofactor>
</comment>
<keyword evidence="2" id="KW-0560">Oxidoreductase</keyword>
<dbReference type="CDD" id="cd11072">
    <property type="entry name" value="CYP71-like"/>
    <property type="match status" value="1"/>
</dbReference>
<dbReference type="PRINTS" id="PR00385">
    <property type="entry name" value="P450"/>
</dbReference>
<dbReference type="PRINTS" id="PR00463">
    <property type="entry name" value="EP450I"/>
</dbReference>
<dbReference type="GO" id="GO:0016705">
    <property type="term" value="F:oxidoreductase activity, acting on paired donors, with incorporation or reduction of molecular oxygen"/>
    <property type="evidence" value="ECO:0007669"/>
    <property type="project" value="InterPro"/>
</dbReference>
<dbReference type="InterPro" id="IPR036396">
    <property type="entry name" value="Cyt_P450_sf"/>
</dbReference>
<feature type="binding site" description="axial binding residue" evidence="1">
    <location>
        <position position="452"/>
    </location>
    <ligand>
        <name>heme</name>
        <dbReference type="ChEBI" id="CHEBI:30413"/>
    </ligand>
    <ligandPart>
        <name>Fe</name>
        <dbReference type="ChEBI" id="CHEBI:18248"/>
    </ligandPart>
</feature>
<organism evidence="3 4">
    <name type="scientific">Panicum miliaceum</name>
    <name type="common">Proso millet</name>
    <name type="synonym">Broomcorn millet</name>
    <dbReference type="NCBI Taxonomy" id="4540"/>
    <lineage>
        <taxon>Eukaryota</taxon>
        <taxon>Viridiplantae</taxon>
        <taxon>Streptophyta</taxon>
        <taxon>Embryophyta</taxon>
        <taxon>Tracheophyta</taxon>
        <taxon>Spermatophyta</taxon>
        <taxon>Magnoliopsida</taxon>
        <taxon>Liliopsida</taxon>
        <taxon>Poales</taxon>
        <taxon>Poaceae</taxon>
        <taxon>PACMAD clade</taxon>
        <taxon>Panicoideae</taxon>
        <taxon>Panicodae</taxon>
        <taxon>Paniceae</taxon>
        <taxon>Panicinae</taxon>
        <taxon>Panicum</taxon>
        <taxon>Panicum sect. Panicum</taxon>
    </lineage>
</organism>
<comment type="caution">
    <text evidence="3">The sequence shown here is derived from an EMBL/GenBank/DDBJ whole genome shotgun (WGS) entry which is preliminary data.</text>
</comment>
<dbReference type="STRING" id="4540.A0A3L6TKA2"/>
<evidence type="ECO:0000313" key="4">
    <source>
        <dbReference type="Proteomes" id="UP000275267"/>
    </source>
</evidence>
<protein>
    <submittedName>
        <fullName evidence="3">Premnaspirodiene oxygenase-like</fullName>
    </submittedName>
</protein>
<evidence type="ECO:0000313" key="3">
    <source>
        <dbReference type="EMBL" id="RLN40046.1"/>
    </source>
</evidence>
<dbReference type="SUPFAM" id="SSF48264">
    <property type="entry name" value="Cytochrome P450"/>
    <property type="match status" value="1"/>
</dbReference>
<dbReference type="OrthoDB" id="1470350at2759"/>
<gene>
    <name evidence="3" type="ORF">C2845_PM01G19110</name>
</gene>
<dbReference type="FunFam" id="1.10.630.10:FF:000066">
    <property type="entry name" value="Cytochrome P450 71D7"/>
    <property type="match status" value="1"/>
</dbReference>
<dbReference type="PROSITE" id="PS00086">
    <property type="entry name" value="CYTOCHROME_P450"/>
    <property type="match status" value="1"/>
</dbReference>
<proteinExistence type="inferred from homology"/>
<name>A0A3L6TKA2_PANMI</name>
<dbReference type="Pfam" id="PF00067">
    <property type="entry name" value="p450"/>
    <property type="match status" value="1"/>
</dbReference>
<dbReference type="PANTHER" id="PTHR47954">
    <property type="entry name" value="OS09G0275400 PROTEIN-RELATED"/>
    <property type="match status" value="1"/>
</dbReference>
<keyword evidence="1 2" id="KW-0408">Iron</keyword>
<sequence length="512" mass="57166">MTDPCELELAVAEPLGLYAVELFCTGRAAQVLRVGAWPRWSSAEGSMHHLVNVLPHRALRDLAGAHGPLMMLQLGETPLVVVSSRETPRQVLRTHDANFATRPKLLCGEVVLYRWADIAFLPSGEYWRKLRQLCAAEVLSPKRVLTFRHIREAEMASQVERIRAAGPSTPVDLSAMFYNLATTIVSRASFGNRQRNADEFLTAMKAGAALASGFKIPDLFPTWRPVLAGVTGMRRTLEDVHRTVDSTLEGVIEERQRVRDEKASRSSGKAADAGEQENLVDLLIGLQERGSSGFYLSRDSIKAIIFDMFTAGTGTLASSLDWGMSELVRNQRVMSKLQHEIREAFRGKAAVTEVDIRAASLPYLKLVIRETLRLHPPLPLLVPRESIDACEIEGYQIPARARVIVNAWAIGRDPKYWDDADEFKPERFEDNAMDFMGSSYEYIPFGAGRRMCPGISYGLPVLEIVLVQLLYHFNWSLEEGTEEVDMTEAPGLGVRRKSPLLLCATQFVPETR</sequence>
<reference evidence="4" key="1">
    <citation type="journal article" date="2019" name="Nat. Commun.">
        <title>The genome of broomcorn millet.</title>
        <authorList>
            <person name="Zou C."/>
            <person name="Miki D."/>
            <person name="Li D."/>
            <person name="Tang Q."/>
            <person name="Xiao L."/>
            <person name="Rajput S."/>
            <person name="Deng P."/>
            <person name="Jia W."/>
            <person name="Huang R."/>
            <person name="Zhang M."/>
            <person name="Sun Y."/>
            <person name="Hu J."/>
            <person name="Fu X."/>
            <person name="Schnable P.S."/>
            <person name="Li F."/>
            <person name="Zhang H."/>
            <person name="Feng B."/>
            <person name="Zhu X."/>
            <person name="Liu R."/>
            <person name="Schnable J.C."/>
            <person name="Zhu J.-K."/>
            <person name="Zhang H."/>
        </authorList>
    </citation>
    <scope>NUCLEOTIDE SEQUENCE [LARGE SCALE GENOMIC DNA]</scope>
</reference>
<dbReference type="GO" id="GO:0020037">
    <property type="term" value="F:heme binding"/>
    <property type="evidence" value="ECO:0007669"/>
    <property type="project" value="InterPro"/>
</dbReference>
<dbReference type="Proteomes" id="UP000275267">
    <property type="component" value="Unassembled WGS sequence"/>
</dbReference>
<evidence type="ECO:0000256" key="1">
    <source>
        <dbReference type="PIRSR" id="PIRSR602401-1"/>
    </source>
</evidence>
<dbReference type="GO" id="GO:0004497">
    <property type="term" value="F:monooxygenase activity"/>
    <property type="evidence" value="ECO:0007669"/>
    <property type="project" value="UniProtKB-KW"/>
</dbReference>
<accession>A0A3L6TKA2</accession>
<keyword evidence="4" id="KW-1185">Reference proteome</keyword>
<dbReference type="InterPro" id="IPR001128">
    <property type="entry name" value="Cyt_P450"/>
</dbReference>
<keyword evidence="1 2" id="KW-0349">Heme</keyword>